<evidence type="ECO:0000313" key="1">
    <source>
        <dbReference type="EMBL" id="KKN48517.1"/>
    </source>
</evidence>
<protein>
    <submittedName>
        <fullName evidence="1">Uncharacterized protein</fullName>
    </submittedName>
</protein>
<organism evidence="1">
    <name type="scientific">marine sediment metagenome</name>
    <dbReference type="NCBI Taxonomy" id="412755"/>
    <lineage>
        <taxon>unclassified sequences</taxon>
        <taxon>metagenomes</taxon>
        <taxon>ecological metagenomes</taxon>
    </lineage>
</organism>
<reference evidence="1" key="1">
    <citation type="journal article" date="2015" name="Nature">
        <title>Complex archaea that bridge the gap between prokaryotes and eukaryotes.</title>
        <authorList>
            <person name="Spang A."/>
            <person name="Saw J.H."/>
            <person name="Jorgensen S.L."/>
            <person name="Zaremba-Niedzwiedzka K."/>
            <person name="Martijn J."/>
            <person name="Lind A.E."/>
            <person name="van Eijk R."/>
            <person name="Schleper C."/>
            <person name="Guy L."/>
            <person name="Ettema T.J."/>
        </authorList>
    </citation>
    <scope>NUCLEOTIDE SEQUENCE</scope>
</reference>
<sequence>MKIKDVTRQEKDELKTVRINLKTTKSVSKWLSEKNISPQKVFDLAIVELRKEK</sequence>
<comment type="caution">
    <text evidence="1">The sequence shown here is derived from an EMBL/GenBank/DDBJ whole genome shotgun (WGS) entry which is preliminary data.</text>
</comment>
<proteinExistence type="predicted"/>
<dbReference type="AlphaFoldDB" id="A0A0F9RFV5"/>
<dbReference type="EMBL" id="LAZR01001217">
    <property type="protein sequence ID" value="KKN48517.1"/>
    <property type="molecule type" value="Genomic_DNA"/>
</dbReference>
<accession>A0A0F9RFV5</accession>
<gene>
    <name evidence="1" type="ORF">LCGC14_0652100</name>
</gene>
<name>A0A0F9RFV5_9ZZZZ</name>